<comment type="cofactor">
    <cofactor evidence="1">
        <name>Zn(2+)</name>
        <dbReference type="ChEBI" id="CHEBI:29105"/>
    </cofactor>
</comment>
<accession>A0ABY7F4H3</accession>
<comment type="similarity">
    <text evidence="2">Belongs to the peptidase M13 family.</text>
</comment>
<feature type="domain" description="Peptidase M13 N-terminal" evidence="10">
    <location>
        <begin position="444"/>
        <end position="489"/>
    </location>
</feature>
<feature type="domain" description="Peptidase M13 N-terminal" evidence="10">
    <location>
        <begin position="176"/>
        <end position="314"/>
    </location>
</feature>
<evidence type="ECO:0000256" key="7">
    <source>
        <dbReference type="ARBA" id="ARBA00023049"/>
    </source>
</evidence>
<dbReference type="InterPro" id="IPR000718">
    <property type="entry name" value="Peptidase_M13"/>
</dbReference>
<feature type="transmembrane region" description="Helical" evidence="8">
    <location>
        <begin position="87"/>
        <end position="108"/>
    </location>
</feature>
<keyword evidence="4" id="KW-0479">Metal-binding</keyword>
<keyword evidence="6" id="KW-0862">Zinc</keyword>
<dbReference type="PANTHER" id="PTHR11733:SF167">
    <property type="entry name" value="FI17812P1-RELATED"/>
    <property type="match status" value="1"/>
</dbReference>
<feature type="domain" description="Peptidase M13 C-terminal" evidence="9">
    <location>
        <begin position="640"/>
        <end position="695"/>
    </location>
</feature>
<proteinExistence type="inferred from homology"/>
<reference evidence="11" key="1">
    <citation type="submission" date="2022-11" db="EMBL/GenBank/DDBJ databases">
        <title>Centuries of genome instability and evolution in soft-shell clam transmissible cancer (bioRxiv).</title>
        <authorList>
            <person name="Hart S.F.M."/>
            <person name="Yonemitsu M.A."/>
            <person name="Giersch R.M."/>
            <person name="Beal B.F."/>
            <person name="Arriagada G."/>
            <person name="Davis B.W."/>
            <person name="Ostrander E.A."/>
            <person name="Goff S.P."/>
            <person name="Metzger M.J."/>
        </authorList>
    </citation>
    <scope>NUCLEOTIDE SEQUENCE</scope>
    <source>
        <strain evidence="11">MELC-2E11</strain>
        <tissue evidence="11">Siphon/mantle</tissue>
    </source>
</reference>
<evidence type="ECO:0000259" key="9">
    <source>
        <dbReference type="Pfam" id="PF01431"/>
    </source>
</evidence>
<keyword evidence="8" id="KW-0812">Transmembrane</keyword>
<dbReference type="InterPro" id="IPR018497">
    <property type="entry name" value="Peptidase_M13_C"/>
</dbReference>
<dbReference type="Proteomes" id="UP001164746">
    <property type="component" value="Chromosome 9"/>
</dbReference>
<organism evidence="11 12">
    <name type="scientific">Mya arenaria</name>
    <name type="common">Soft-shell clam</name>
    <dbReference type="NCBI Taxonomy" id="6604"/>
    <lineage>
        <taxon>Eukaryota</taxon>
        <taxon>Metazoa</taxon>
        <taxon>Spiralia</taxon>
        <taxon>Lophotrochozoa</taxon>
        <taxon>Mollusca</taxon>
        <taxon>Bivalvia</taxon>
        <taxon>Autobranchia</taxon>
        <taxon>Heteroconchia</taxon>
        <taxon>Euheterodonta</taxon>
        <taxon>Imparidentia</taxon>
        <taxon>Neoheterodontei</taxon>
        <taxon>Myida</taxon>
        <taxon>Myoidea</taxon>
        <taxon>Myidae</taxon>
        <taxon>Mya</taxon>
    </lineage>
</organism>
<keyword evidence="12" id="KW-1185">Reference proteome</keyword>
<evidence type="ECO:0000256" key="3">
    <source>
        <dbReference type="ARBA" id="ARBA00022670"/>
    </source>
</evidence>
<keyword evidence="8" id="KW-0472">Membrane</keyword>
<evidence type="ECO:0000256" key="2">
    <source>
        <dbReference type="ARBA" id="ARBA00007357"/>
    </source>
</evidence>
<protein>
    <submittedName>
        <fullName evidence="11">NEP3-like protein</fullName>
    </submittedName>
</protein>
<dbReference type="EMBL" id="CP111020">
    <property type="protein sequence ID" value="WAR15608.1"/>
    <property type="molecule type" value="Genomic_DNA"/>
</dbReference>
<sequence length="697" mass="78964">MSGNASLVDGDFHLRETRHITLVLGSLLVATLLVLQCLMSGQKYTRTNFEEDEMSGAGTPPPAEFNSTVVYKQGATMFRGRRTLLEFILLCVVVVATLVVIILAALLASRNNEITHLTSEIASQSDSNKHTVLPVKPIVTQKPKTPSKTQTEYCLTPACITASSMLIDSLDTSVDPCQDFYQYTCGKWINNHIIPSGHARWSIFSELRQSNQEVMKRVIEQPINSSQSDAEIKAKLYYQSCMDKNKTIDKLRSEPLEDLITQLGGWPISNRTGVWSEDDWVFQSALESMKVYGTFFSYFVGEDDKNSSQNILQVLTAYLDYMTLVGVLLGGEKNQTRDYMEEVIEFEIRLANITVPNEERRNEEEMYHKMSLAEVQTLSPFIDWTQLINKLLAVGNVTVTSSEQIKVFMPDYLHDLSVLVLDTLQQENGKRITRTLGTSLQRLSQAEDMIEEVKMAFKNNLPSLEWMDDETRAAAIDKANAVIDLIGFPEYILNKTRLNKEYKELEINASEYFQNNIRNFKFELRRNAALLREAPEPYVWDMTPPTVNAYYTPTKNEIVFPAGILQAPFYNQDWPKSLNFGAMGVVMGHELTHGFDDQERTKCMIDQYSAYKLNDENIRGKQTLGENIADNGGLKAAYHVWCSKSTKEADHLGILSDPHSPGEFRVIGTLSNSYEFAKAYKCPKNSPMNPDKKCVVW</sequence>
<evidence type="ECO:0000256" key="4">
    <source>
        <dbReference type="ARBA" id="ARBA00022723"/>
    </source>
</evidence>
<evidence type="ECO:0000313" key="11">
    <source>
        <dbReference type="EMBL" id="WAR15608.1"/>
    </source>
</evidence>
<keyword evidence="8" id="KW-1133">Transmembrane helix</keyword>
<feature type="transmembrane region" description="Helical" evidence="8">
    <location>
        <begin position="20"/>
        <end position="39"/>
    </location>
</feature>
<dbReference type="CDD" id="cd08662">
    <property type="entry name" value="M13"/>
    <property type="match status" value="1"/>
</dbReference>
<dbReference type="Pfam" id="PF05649">
    <property type="entry name" value="Peptidase_M13_N"/>
    <property type="match status" value="2"/>
</dbReference>
<dbReference type="Pfam" id="PF01431">
    <property type="entry name" value="Peptidase_M13"/>
    <property type="match status" value="2"/>
</dbReference>
<evidence type="ECO:0000256" key="8">
    <source>
        <dbReference type="SAM" id="Phobius"/>
    </source>
</evidence>
<evidence type="ECO:0000256" key="1">
    <source>
        <dbReference type="ARBA" id="ARBA00001947"/>
    </source>
</evidence>
<keyword evidence="5" id="KW-0378">Hydrolase</keyword>
<evidence type="ECO:0000313" key="12">
    <source>
        <dbReference type="Proteomes" id="UP001164746"/>
    </source>
</evidence>
<dbReference type="PANTHER" id="PTHR11733">
    <property type="entry name" value="ZINC METALLOPROTEASE FAMILY M13 NEPRILYSIN-RELATED"/>
    <property type="match status" value="1"/>
</dbReference>
<gene>
    <name evidence="11" type="ORF">MAR_005713</name>
</gene>
<name>A0ABY7F4H3_MYAAR</name>
<dbReference type="Gene3D" id="1.10.1380.10">
    <property type="entry name" value="Neutral endopeptidase , domain2"/>
    <property type="match status" value="1"/>
</dbReference>
<dbReference type="Gene3D" id="3.40.390.10">
    <property type="entry name" value="Collagenase (Catalytic Domain)"/>
    <property type="match status" value="2"/>
</dbReference>
<evidence type="ECO:0000256" key="5">
    <source>
        <dbReference type="ARBA" id="ARBA00022801"/>
    </source>
</evidence>
<dbReference type="InterPro" id="IPR042089">
    <property type="entry name" value="Peptidase_M13_dom_2"/>
</dbReference>
<dbReference type="PROSITE" id="PS51885">
    <property type="entry name" value="NEPRILYSIN"/>
    <property type="match status" value="1"/>
</dbReference>
<dbReference type="InterPro" id="IPR008753">
    <property type="entry name" value="Peptidase_M13_N"/>
</dbReference>
<dbReference type="InterPro" id="IPR024079">
    <property type="entry name" value="MetalloPept_cat_dom_sf"/>
</dbReference>
<dbReference type="SUPFAM" id="SSF55486">
    <property type="entry name" value="Metalloproteases ('zincins'), catalytic domain"/>
    <property type="match status" value="1"/>
</dbReference>
<keyword evidence="7" id="KW-0482">Metalloprotease</keyword>
<evidence type="ECO:0000256" key="6">
    <source>
        <dbReference type="ARBA" id="ARBA00022833"/>
    </source>
</evidence>
<evidence type="ECO:0000259" key="10">
    <source>
        <dbReference type="Pfam" id="PF05649"/>
    </source>
</evidence>
<keyword evidence="3" id="KW-0645">Protease</keyword>
<dbReference type="PRINTS" id="PR00786">
    <property type="entry name" value="NEPRILYSIN"/>
</dbReference>
<feature type="domain" description="Peptidase M13 C-terminal" evidence="9">
    <location>
        <begin position="548"/>
        <end position="599"/>
    </location>
</feature>